<dbReference type="PROSITE" id="PS51718">
    <property type="entry name" value="G_DYNAMIN_2"/>
    <property type="match status" value="1"/>
</dbReference>
<dbReference type="Pfam" id="PF16880">
    <property type="entry name" value="EHD_N"/>
    <property type="match status" value="1"/>
</dbReference>
<comment type="subcellular location">
    <subcellularLocation>
        <location evidence="1">Endomembrane system</location>
        <topology evidence="1">Peripheral membrane protein</topology>
    </subcellularLocation>
</comment>
<protein>
    <submittedName>
        <fullName evidence="5">SRL</fullName>
    </submittedName>
</protein>
<dbReference type="Pfam" id="PF00350">
    <property type="entry name" value="Dynamin_N"/>
    <property type="match status" value="1"/>
</dbReference>
<organism evidence="5 6">
    <name type="scientific">Cordylochernes scorpioides</name>
    <dbReference type="NCBI Taxonomy" id="51811"/>
    <lineage>
        <taxon>Eukaryota</taxon>
        <taxon>Metazoa</taxon>
        <taxon>Ecdysozoa</taxon>
        <taxon>Arthropoda</taxon>
        <taxon>Chelicerata</taxon>
        <taxon>Arachnida</taxon>
        <taxon>Pseudoscorpiones</taxon>
        <taxon>Cheliferoidea</taxon>
        <taxon>Chernetidae</taxon>
        <taxon>Cordylochernes</taxon>
    </lineage>
</organism>
<proteinExistence type="predicted"/>
<feature type="region of interest" description="Disordered" evidence="3">
    <location>
        <begin position="1"/>
        <end position="31"/>
    </location>
</feature>
<evidence type="ECO:0000313" key="5">
    <source>
        <dbReference type="EMBL" id="UYV75365.1"/>
    </source>
</evidence>
<dbReference type="InterPro" id="IPR027417">
    <property type="entry name" value="P-loop_NTPase"/>
</dbReference>
<dbReference type="EMBL" id="CP092874">
    <property type="protein sequence ID" value="UYV75365.1"/>
    <property type="molecule type" value="Genomic_DNA"/>
</dbReference>
<dbReference type="Gene3D" id="1.10.268.20">
    <property type="match status" value="2"/>
</dbReference>
<evidence type="ECO:0000256" key="2">
    <source>
        <dbReference type="ARBA" id="ARBA00023136"/>
    </source>
</evidence>
<dbReference type="PANTHER" id="PTHR43681:SF1">
    <property type="entry name" value="SARCALUMENIN"/>
    <property type="match status" value="1"/>
</dbReference>
<evidence type="ECO:0000313" key="6">
    <source>
        <dbReference type="Proteomes" id="UP001235939"/>
    </source>
</evidence>
<gene>
    <name evidence="5" type="ORF">LAZ67_12003678</name>
</gene>
<dbReference type="Gene3D" id="3.40.50.300">
    <property type="entry name" value="P-loop containing nucleotide triphosphate hydrolases"/>
    <property type="match status" value="1"/>
</dbReference>
<keyword evidence="6" id="KW-1185">Reference proteome</keyword>
<dbReference type="InterPro" id="IPR031692">
    <property type="entry name" value="EHD_N"/>
</dbReference>
<keyword evidence="2" id="KW-0472">Membrane</keyword>
<dbReference type="SUPFAM" id="SSF52540">
    <property type="entry name" value="P-loop containing nucleoside triphosphate hydrolases"/>
    <property type="match status" value="1"/>
</dbReference>
<dbReference type="PANTHER" id="PTHR43681">
    <property type="entry name" value="TRANSMEMBRANE GTPASE FZO"/>
    <property type="match status" value="1"/>
</dbReference>
<feature type="compositionally biased region" description="Acidic residues" evidence="3">
    <location>
        <begin position="7"/>
        <end position="23"/>
    </location>
</feature>
<evidence type="ECO:0000259" key="4">
    <source>
        <dbReference type="PROSITE" id="PS51718"/>
    </source>
</evidence>
<reference evidence="5 6" key="1">
    <citation type="submission" date="2022-01" db="EMBL/GenBank/DDBJ databases">
        <title>A chromosomal length assembly of Cordylochernes scorpioides.</title>
        <authorList>
            <person name="Zeh D."/>
            <person name="Zeh J."/>
        </authorList>
    </citation>
    <scope>NUCLEOTIDE SEQUENCE [LARGE SCALE GENOMIC DNA]</scope>
    <source>
        <strain evidence="5">IN4F17</strain>
        <tissue evidence="5">Whole Body</tissue>
    </source>
</reference>
<feature type="domain" description="Dynamin-type G" evidence="4">
    <location>
        <begin position="96"/>
        <end position="371"/>
    </location>
</feature>
<evidence type="ECO:0000256" key="1">
    <source>
        <dbReference type="ARBA" id="ARBA00004184"/>
    </source>
</evidence>
<dbReference type="InterPro" id="IPR030381">
    <property type="entry name" value="G_DYNAMIN_dom"/>
</dbReference>
<dbReference type="InterPro" id="IPR045063">
    <property type="entry name" value="Dynamin_N"/>
</dbReference>
<dbReference type="Proteomes" id="UP001235939">
    <property type="component" value="Chromosome 12"/>
</dbReference>
<dbReference type="InterPro" id="IPR051943">
    <property type="entry name" value="TRAFAC_Dynamin-like_GTPase"/>
</dbReference>
<name>A0ABY6L6H8_9ARAC</name>
<evidence type="ECO:0000256" key="3">
    <source>
        <dbReference type="SAM" id="MobiDB-lite"/>
    </source>
</evidence>
<accession>A0ABY6L6H8</accession>
<sequence length="497" mass="57036">MRKSEESLEEDAEEEEEEEEEDQIILTPTKPYKSRNHIEDILGLDDIGSQEDLDNERFIMQSLRDLKKIYDTAIKPLESLYKYRDLTSRHLGDAEIFAKPMVLFIGPWSAGKSSIINYLLGVERTGQALKTGEDVSWNLTRKLYKDSVCSWSLLCEVPSGVSAGVEPTDTQFTVITHGEDHTKVSGTEMASDWAYSSVQKFGQNFLNHFRGIKMASPLLQKIVLVDTPGIIENRKMYERGYPVNDAFQWFIDRADAIYVVFDPAKMEIGNELESLLDQLKGRESQVRFVLNKADTIRKSDLMRVIGQLFWNLSPLLGSSEAPVIYAVSLMTKPFHPGAPTKFLLDQELMFLADLRDTVDKRVENRILFARRHAVRVRNHAKLVDCYLNTYYRHKSIFSSKKKIAEQITEHPGDYSIYEGISTLTNVSRYDLPDPGIYRDFFRLNPLYDFRPLTSTCSYFRGCPLDKLDNAISYDIMQILGQYKKKCKALSGDKDESR</sequence>